<dbReference type="PANTHER" id="PTHR12526">
    <property type="entry name" value="GLYCOSYLTRANSFERASE"/>
    <property type="match status" value="1"/>
</dbReference>
<feature type="transmembrane region" description="Helical" evidence="2">
    <location>
        <begin position="1010"/>
        <end position="1028"/>
    </location>
</feature>
<feature type="compositionally biased region" description="Low complexity" evidence="1">
    <location>
        <begin position="2827"/>
        <end position="2837"/>
    </location>
</feature>
<evidence type="ECO:0000256" key="1">
    <source>
        <dbReference type="SAM" id="MobiDB-lite"/>
    </source>
</evidence>
<dbReference type="OrthoDB" id="2582433at2759"/>
<evidence type="ECO:0000313" key="3">
    <source>
        <dbReference type="EMBL" id="CAG8972122.1"/>
    </source>
</evidence>
<comment type="caution">
    <text evidence="3">The sequence shown here is derived from an EMBL/GenBank/DDBJ whole genome shotgun (WGS) entry which is preliminary data.</text>
</comment>
<accession>A0A9N9Q280</accession>
<feature type="transmembrane region" description="Helical" evidence="2">
    <location>
        <begin position="945"/>
        <end position="966"/>
    </location>
</feature>
<evidence type="ECO:0008006" key="5">
    <source>
        <dbReference type="Google" id="ProtNLM"/>
    </source>
</evidence>
<dbReference type="Proteomes" id="UP000701801">
    <property type="component" value="Unassembled WGS sequence"/>
</dbReference>
<feature type="transmembrane region" description="Helical" evidence="2">
    <location>
        <begin position="908"/>
        <end position="933"/>
    </location>
</feature>
<feature type="transmembrane region" description="Helical" evidence="2">
    <location>
        <begin position="868"/>
        <end position="888"/>
    </location>
</feature>
<feature type="transmembrane region" description="Helical" evidence="2">
    <location>
        <begin position="972"/>
        <end position="998"/>
    </location>
</feature>
<sequence length="2859" mass="323352">MSSEHAHSWHDNILGVEIDGWDDMIHDWWDLFLAGLTLATLLLGLGYSIYLIVGRVKAYLATRHAITRLPNEVSQLFSELSKKNQLRFPSSDVKVGPAPRSFGVFTGSLTNPPTESQQRLLSKWDILILNPLGSGVLEAISSATSKEIIGRLDVGTLVDVKRSLEPAKLVPSLKAFNDLLVSSFKRPRDSQTPFTGALLANGQQHFPPIIFNELVRYIHSLGLDVYLEVAPPTFLSASECRDINFSLFKGLVCRNGTIMPNGERRNYFQMADMRLPLRALAAQTTGATVMMWESVDNHVELDHAVVTRSYNWCRFSSALSWIGHSIATLDADYAEAHTVVGEPLGAMMWLKSENIMEAQKIWNANDRISPEAVGDHEIYSSLEEFIPELSDMLALVSSKQKHGRNMSEVTKSTISTDSGNFEWPWRDYNSPANAIQLHSSSHQMDGTGLGCFQLGIVASPTAFTDLVQTQNRLKDLGMLDCLEAGELNRMADQLQNLYDDQSFLDISFEDSQAIKDLMRLLAANKGDGNDRLRIYVGLDSGFRTSSDAAFCQFWGLYDYDAVAARMNIFISGRTKDRLGTILHTFMSSKDCSRVQCFMAEITLSDRLGTLPDSWALSPRIVQDLEQLTPAETILFMQRMEYSCLKDYPMLAANIRSCCEYQLLEVPSLSQLKALNATSYIENKISAEDLVESRLRWYRDNHCDCPDSAAAIRLFSEMEPRVSSILLGRQAEFIDKLDIVLETVLQRHQIDASADIFALSIFCAFRKLAINEIFMEIMDRNPLPNPQPDQAACYAEMFALGSGCEGYLGMTPNAVGKILSHRLFAYYRINQPPQRDDATTEQPTAYAAKLTDINPKYGDTPLMPWYHRITFLGIFAIPAFIDIMLLTTLGRGLYLTTFMSNEEKEMATIALMVALFLCGATGTWVATGGSYYLYSMTFPAMNMFVITRFIAGFAICFTTGILALIIVGVTKGFYAGFVFFAYYLLLNTYLVLLATLSIYQFPGFAFQSGRTVVISRIPILLFPPIVTIWTNHDFLVYIIVLTVFVLSLLHGARGVMSDWSTWYLDIPCMTDIEVMNWYNELKASKSNLSEKPSHEDIKPTESSLPRRALHAAVLKEHTRPFWNRWDKSTDERIVKMAKGYKATMFLMDWYCKYSRSKMPYAYSPTWNLQCKTAVETLWDMQKGVKLHNAFVHWRNAGNELWGGALYFALALLDKWISIFTGRPIVGLSNAQNEMYRLAVGLGLGYYLIGAVFLDGVSQPLWALSQKRIAQPIRSFKSLQEVNVNNAKSRKRLYWEYLTKFFFMHITGLSLTSGLLWSFTNSSSSTILYIAYITSYAGLLCYQYNRIFTGPLAFKEPGAAVIIGLVVGLVLHGVVPTFEFSSVIALGTATWIAAILSFFHVHLGKPNSKDTGLRKPKAIHSSTAIAPHMQQSQASLSEMVDSFSALSNELRFRLDPETHPGIEVMEILISRSKHRQPKIVTDAFPNADQLVRRTVELWKSGEIVIELVPMRHFLRQEQKLKTVSRDTNGRLQVFVFLGLDLIDREWVMDIRRNCKVVAEAIIQATCEARLGLSHDHSMLAELLAVENNGGELALPEGVKRQLQNSTSERTRVVKSGDRCLLEYLLLGVDPDIQWDTLPLHMRKFLLKRACGDHYHVSNEHVDWMKQNLGGGQSLDIDEYVARCNLGAAVTMLTNDFATLLEGDFTHLDLQEPLDATYDMNPNFALPQSIDERETKLSTFFKRPLTTLRHAMTHSTKFLSVALVADPEFARELEYVMYGKPALVRWIVTSFLTSVWLFCKTLQKIILPHVLLHNREGVSKLYREMKGINTVIGRNKIDVESLNGPSTCFFNTLPDGSSELHQYSGVLKENPKGTWNLMAINTYSGKMVLRRREEYSKEQRTNVFEYKYHDDKKSRSKVPLARECVNGPLQGQIVHYDKRGYITSGSYVKDGNLTQFKFFYRKHAKHEDELLRAEFELAHIKIQVAWSAPPAKNPQKLDKWIPYIKVTEATFTDLTNVDEHRVYRSRWTYEHKHHPTILTTLDGVEVETPPMIRHDFFKVLQKPQNCSFVTENPLFLFKSAQSSFLERLLSLNRKHYPISTSRARTHLWKAWKSGKKLDAVTARWLDERSLRSDHDLRPYWIARDTSRLDKATDYLESRMDTIMARVDIESDISSWTPLAYKMSDMFTFGQGGDARINTRSQASQMRDTEDELHVLAFDTGTWPNEGGGVSACRRDMVNNLNSIRWHIVAENANDFGVPKFQIEKNVQSLTVLPLWGMDFLTPTHGIFQNILDSEVQRKSHDTRDDDIRKQFIPILKTLVRGARAIKIDRQMMEETTKALVDLNTYFESGRHWGDVWLSPIVKQAWQELWLAENVENARPIEEWLHAECPTLLHLDYALDMWHRYLFVFSIPIPEKIPDIIQASHHFAGASYGIVCKVKRNVAFHVWDHCISWREVTVFLSSAISLDAPFVGNSLIGLSRLTSLLTLHHADVVLPCADFFNPGWEIEIGTQEGTVEHRRSFKRKIDPVVNGICNMESFKPIEKIKSTVPTVTMLSHVRFVKDIKTAILAADIIVNEWGFTDYNLHIYGDMEKAPGYSVECQEIIASKSLGEKVILKGLGSPSKVLEHAWLFLNSSVSEGLPLAMGEAALTGVPVVCTDVGASFRVVTDPVTFKKFSAVVAPNDAQSLARAQINVLGLLDEWSKYAEDKPGFRPKLALEPTKEEVIAIQARMYEKAEHRRRLGMMGRTNVLNSFSEGRYLKEHEQLLWIGKNQAPAYRARRGLTSYGRANFGSRFSNCPSMFNSAPASSRSSFRVSKYQSQAMAHRSGAPSGGSSLRGGTSLRAPRMAGYTKSYASSVTMLGDR</sequence>
<feature type="transmembrane region" description="Helical" evidence="2">
    <location>
        <begin position="1244"/>
        <end position="1262"/>
    </location>
</feature>
<feature type="transmembrane region" description="Helical" evidence="2">
    <location>
        <begin position="1295"/>
        <end position="1318"/>
    </location>
</feature>
<feature type="transmembrane region" description="Helical" evidence="2">
    <location>
        <begin position="1324"/>
        <end position="1343"/>
    </location>
</feature>
<dbReference type="PANTHER" id="PTHR12526:SF604">
    <property type="entry name" value="TRANSFERASE, PUTATIVE (AFU_ORTHOLOGUE AFUA_4G14070)-RELATED"/>
    <property type="match status" value="1"/>
</dbReference>
<feature type="transmembrane region" description="Helical" evidence="2">
    <location>
        <begin position="31"/>
        <end position="53"/>
    </location>
</feature>
<gene>
    <name evidence="3" type="ORF">HYALB_00008127</name>
</gene>
<dbReference type="SUPFAM" id="SSF53756">
    <property type="entry name" value="UDP-Glycosyltransferase/glycogen phosphorylase"/>
    <property type="match status" value="1"/>
</dbReference>
<name>A0A9N9Q280_9HELO</name>
<feature type="region of interest" description="Disordered" evidence="1">
    <location>
        <begin position="2815"/>
        <end position="2837"/>
    </location>
</feature>
<evidence type="ECO:0000313" key="4">
    <source>
        <dbReference type="Proteomes" id="UP000701801"/>
    </source>
</evidence>
<keyword evidence="2" id="KW-0472">Membrane</keyword>
<keyword evidence="2" id="KW-0812">Transmembrane</keyword>
<feature type="transmembrane region" description="Helical" evidence="2">
    <location>
        <begin position="1378"/>
        <end position="1397"/>
    </location>
</feature>
<proteinExistence type="predicted"/>
<evidence type="ECO:0000256" key="2">
    <source>
        <dbReference type="SAM" id="Phobius"/>
    </source>
</evidence>
<dbReference type="EMBL" id="CAJVRM010000036">
    <property type="protein sequence ID" value="CAG8972122.1"/>
    <property type="molecule type" value="Genomic_DNA"/>
</dbReference>
<keyword evidence="2" id="KW-1133">Transmembrane helix</keyword>
<feature type="transmembrane region" description="Helical" evidence="2">
    <location>
        <begin position="1355"/>
        <end position="1372"/>
    </location>
</feature>
<reference evidence="3" key="1">
    <citation type="submission" date="2021-07" db="EMBL/GenBank/DDBJ databases">
        <authorList>
            <person name="Durling M."/>
        </authorList>
    </citation>
    <scope>NUCLEOTIDE SEQUENCE</scope>
</reference>
<organism evidence="3 4">
    <name type="scientific">Hymenoscyphus albidus</name>
    <dbReference type="NCBI Taxonomy" id="595503"/>
    <lineage>
        <taxon>Eukaryota</taxon>
        <taxon>Fungi</taxon>
        <taxon>Dikarya</taxon>
        <taxon>Ascomycota</taxon>
        <taxon>Pezizomycotina</taxon>
        <taxon>Leotiomycetes</taxon>
        <taxon>Helotiales</taxon>
        <taxon>Helotiaceae</taxon>
        <taxon>Hymenoscyphus</taxon>
    </lineage>
</organism>
<keyword evidence="4" id="KW-1185">Reference proteome</keyword>
<dbReference type="Pfam" id="PF13692">
    <property type="entry name" value="Glyco_trans_1_4"/>
    <property type="match status" value="1"/>
</dbReference>
<feature type="transmembrane region" description="Helical" evidence="2">
    <location>
        <begin position="1034"/>
        <end position="1051"/>
    </location>
</feature>
<protein>
    <recommendedName>
        <fullName evidence="5">Glycosyltransferase family 4 protein</fullName>
    </recommendedName>
</protein>
<dbReference type="Gene3D" id="3.40.50.2000">
    <property type="entry name" value="Glycogen Phosphorylase B"/>
    <property type="match status" value="1"/>
</dbReference>